<keyword evidence="3" id="KW-1185">Reference proteome</keyword>
<keyword evidence="1" id="KW-0472">Membrane</keyword>
<evidence type="ECO:0000256" key="1">
    <source>
        <dbReference type="SAM" id="Phobius"/>
    </source>
</evidence>
<dbReference type="RefSeq" id="WP_245340831.1">
    <property type="nucleotide sequence ID" value="NZ_BAAAIO010000002.1"/>
</dbReference>
<accession>A0ABS4WUV3</accession>
<organism evidence="2 3">
    <name type="scientific">Microbacterium phyllosphaerae</name>
    <dbReference type="NCBI Taxonomy" id="124798"/>
    <lineage>
        <taxon>Bacteria</taxon>
        <taxon>Bacillati</taxon>
        <taxon>Actinomycetota</taxon>
        <taxon>Actinomycetes</taxon>
        <taxon>Micrococcales</taxon>
        <taxon>Microbacteriaceae</taxon>
        <taxon>Microbacterium</taxon>
    </lineage>
</organism>
<keyword evidence="1" id="KW-1133">Transmembrane helix</keyword>
<sequence>MPHPSMRLRQHGTERMLILRVALTLGLAVLLVIGAWSTSHGKTDAHSALCLAPGASAASAASASGHHDAEITVVDAVSSDGGLVVAAALCCFLLVLLLLRFGRASNLIVTSRALATSAPTRAGPRLHVPALTLAQLSLSRT</sequence>
<dbReference type="Proteomes" id="UP000703720">
    <property type="component" value="Unassembled WGS sequence"/>
</dbReference>
<feature type="transmembrane region" description="Helical" evidence="1">
    <location>
        <begin position="83"/>
        <end position="102"/>
    </location>
</feature>
<name>A0ABS4WUV3_9MICO</name>
<proteinExistence type="predicted"/>
<keyword evidence="1" id="KW-0812">Transmembrane</keyword>
<gene>
    <name evidence="2" type="ORF">JOF42_003243</name>
</gene>
<protein>
    <submittedName>
        <fullName evidence="2">Uncharacterized protein</fullName>
    </submittedName>
</protein>
<comment type="caution">
    <text evidence="2">The sequence shown here is derived from an EMBL/GenBank/DDBJ whole genome shotgun (WGS) entry which is preliminary data.</text>
</comment>
<evidence type="ECO:0000313" key="2">
    <source>
        <dbReference type="EMBL" id="MBP2379748.1"/>
    </source>
</evidence>
<dbReference type="EMBL" id="JAGIOA010000001">
    <property type="protein sequence ID" value="MBP2379748.1"/>
    <property type="molecule type" value="Genomic_DNA"/>
</dbReference>
<evidence type="ECO:0000313" key="3">
    <source>
        <dbReference type="Proteomes" id="UP000703720"/>
    </source>
</evidence>
<reference evidence="2 3" key="1">
    <citation type="submission" date="2021-03" db="EMBL/GenBank/DDBJ databases">
        <title>Sequencing the genomes of 1000 actinobacteria strains.</title>
        <authorList>
            <person name="Klenk H.-P."/>
        </authorList>
    </citation>
    <scope>NUCLEOTIDE SEQUENCE [LARGE SCALE GENOMIC DNA]</scope>
    <source>
        <strain evidence="2 3">DSM 13468</strain>
    </source>
</reference>